<sequence>MLLFQGDVMLEGSLVTWKRSSSRAGRRSAGVAKNPLRSSTALQASAGSIFKGSRKDLRRSNSFAGHGKSSLQCPNHAQELAPRAKSKDERLAPVEAKDTQVQEVAEIAQEEPKEEEPKQDQPVVHTASPSEAQAVQLTGFIGSSSGVRTVWSPKRPGTLRHSFLSLNGTFTADGTQVNGKQVYSQGDGSLECLWYHNGAWRVGKYNWLASKDLGRCHAFVKTEADLGDLGADETWMSCLGPAGGDPDGQESSLFQPQMSAKAAKMALDSMMKRGNSKKLTPTASSNRLTNILTDQFLQHNIEPPPMTPPGKNRARSGTGSKDEVASRGASKEGGL</sequence>
<accession>A0ABP0JIX3</accession>
<keyword evidence="3" id="KW-1185">Reference proteome</keyword>
<evidence type="ECO:0000313" key="2">
    <source>
        <dbReference type="EMBL" id="CAK9014372.1"/>
    </source>
</evidence>
<gene>
    <name evidence="2" type="ORF">CCMP2556_LOCUS11656</name>
</gene>
<name>A0ABP0JIX3_9DINO</name>
<dbReference type="Proteomes" id="UP001642484">
    <property type="component" value="Unassembled WGS sequence"/>
</dbReference>
<evidence type="ECO:0000313" key="3">
    <source>
        <dbReference type="Proteomes" id="UP001642484"/>
    </source>
</evidence>
<comment type="caution">
    <text evidence="2">The sequence shown here is derived from an EMBL/GenBank/DDBJ whole genome shotgun (WGS) entry which is preliminary data.</text>
</comment>
<proteinExistence type="predicted"/>
<protein>
    <submittedName>
        <fullName evidence="2">Uncharacterized protein</fullName>
    </submittedName>
</protein>
<organism evidence="2 3">
    <name type="scientific">Durusdinium trenchii</name>
    <dbReference type="NCBI Taxonomy" id="1381693"/>
    <lineage>
        <taxon>Eukaryota</taxon>
        <taxon>Sar</taxon>
        <taxon>Alveolata</taxon>
        <taxon>Dinophyceae</taxon>
        <taxon>Suessiales</taxon>
        <taxon>Symbiodiniaceae</taxon>
        <taxon>Durusdinium</taxon>
    </lineage>
</organism>
<dbReference type="EMBL" id="CAXAMN010005557">
    <property type="protein sequence ID" value="CAK9014372.1"/>
    <property type="molecule type" value="Genomic_DNA"/>
</dbReference>
<reference evidence="2 3" key="1">
    <citation type="submission" date="2024-02" db="EMBL/GenBank/DDBJ databases">
        <authorList>
            <person name="Chen Y."/>
            <person name="Shah S."/>
            <person name="Dougan E. K."/>
            <person name="Thang M."/>
            <person name="Chan C."/>
        </authorList>
    </citation>
    <scope>NUCLEOTIDE SEQUENCE [LARGE SCALE GENOMIC DNA]</scope>
</reference>
<evidence type="ECO:0000256" key="1">
    <source>
        <dbReference type="SAM" id="MobiDB-lite"/>
    </source>
</evidence>
<feature type="region of interest" description="Disordered" evidence="1">
    <location>
        <begin position="53"/>
        <end position="74"/>
    </location>
</feature>
<feature type="region of interest" description="Disordered" evidence="1">
    <location>
        <begin position="294"/>
        <end position="335"/>
    </location>
</feature>